<evidence type="ECO:0000256" key="1">
    <source>
        <dbReference type="SAM" id="MobiDB-lite"/>
    </source>
</evidence>
<dbReference type="InterPro" id="IPR021550">
    <property type="entry name" value="DUF2897"/>
</dbReference>
<organism evidence="3 4">
    <name type="scientific">Idiomarina loihiensis (strain ATCC BAA-735 / DSM 15497 / L2-TR)</name>
    <dbReference type="NCBI Taxonomy" id="283942"/>
    <lineage>
        <taxon>Bacteria</taxon>
        <taxon>Pseudomonadati</taxon>
        <taxon>Pseudomonadota</taxon>
        <taxon>Gammaproteobacteria</taxon>
        <taxon>Alteromonadales</taxon>
        <taxon>Idiomarinaceae</taxon>
        <taxon>Idiomarina</taxon>
    </lineage>
</organism>
<feature type="transmembrane region" description="Helical" evidence="2">
    <location>
        <begin position="6"/>
        <end position="24"/>
    </location>
</feature>
<keyword evidence="4" id="KW-1185">Reference proteome</keyword>
<sequence>MDDYLVWLIILLVVGVVVSNLMVLKYTAKFKWPGTKSSKTEDDSDQDPKNKNKD</sequence>
<dbReference type="Proteomes" id="UP000001171">
    <property type="component" value="Chromosome"/>
</dbReference>
<dbReference type="HOGENOM" id="CLU_189935_1_0_6"/>
<evidence type="ECO:0000256" key="2">
    <source>
        <dbReference type="SAM" id="Phobius"/>
    </source>
</evidence>
<dbReference type="KEGG" id="ilo:IL1457"/>
<keyword evidence="2" id="KW-0472">Membrane</keyword>
<accession>Q5QU06</accession>
<keyword evidence="2" id="KW-1133">Transmembrane helix</keyword>
<dbReference type="AlphaFoldDB" id="Q5QU06"/>
<feature type="compositionally biased region" description="Basic and acidic residues" evidence="1">
    <location>
        <begin position="38"/>
        <end position="54"/>
    </location>
</feature>
<evidence type="ECO:0000313" key="4">
    <source>
        <dbReference type="Proteomes" id="UP000001171"/>
    </source>
</evidence>
<dbReference type="EMBL" id="AE017340">
    <property type="protein sequence ID" value="AAV82297.1"/>
    <property type="molecule type" value="Genomic_DNA"/>
</dbReference>
<dbReference type="eggNOG" id="ENOG50300GC">
    <property type="taxonomic scope" value="Bacteria"/>
</dbReference>
<feature type="region of interest" description="Disordered" evidence="1">
    <location>
        <begin position="33"/>
        <end position="54"/>
    </location>
</feature>
<reference evidence="3 4" key="1">
    <citation type="journal article" date="2004" name="Proc. Natl. Acad. Sci. U.S.A.">
        <title>Genome sequence of the deep-sea gamma-proteobacterium Idiomarina loihiensis reveals amino acid fermentation as a source of carbon and energy.</title>
        <authorList>
            <person name="Hou S."/>
            <person name="Saw J.H."/>
            <person name="Lee K.S."/>
            <person name="Freitas T.A."/>
            <person name="Belisle C."/>
            <person name="Kawarabayasi Y."/>
            <person name="Donachie S.P."/>
            <person name="Pikina A."/>
            <person name="Galperin M.Y."/>
            <person name="Koonin E.V."/>
            <person name="Makarova K.S."/>
            <person name="Omelchenko M.V."/>
            <person name="Sorokin A."/>
            <person name="Wolf Y.I."/>
            <person name="Li Q.X."/>
            <person name="Keum Y.S."/>
            <person name="Campbell S."/>
            <person name="Denery J."/>
            <person name="Aizawa S."/>
            <person name="Shibata S."/>
            <person name="Malahoff A."/>
            <person name="Alam M."/>
        </authorList>
    </citation>
    <scope>NUCLEOTIDE SEQUENCE [LARGE SCALE GENOMIC DNA]</scope>
    <source>
        <strain evidence="4">ATCC BAA-735 / DSM 15497 / L2-TR</strain>
    </source>
</reference>
<keyword evidence="2" id="KW-0812">Transmembrane</keyword>
<dbReference type="Pfam" id="PF11446">
    <property type="entry name" value="DUF2897"/>
    <property type="match status" value="1"/>
</dbReference>
<proteinExistence type="predicted"/>
<protein>
    <submittedName>
        <fullName evidence="3">Uncharacterized conserved membrane protein</fullName>
    </submittedName>
</protein>
<name>Q5QU06_IDILO</name>
<evidence type="ECO:0000313" key="3">
    <source>
        <dbReference type="EMBL" id="AAV82297.1"/>
    </source>
</evidence>
<gene>
    <name evidence="3" type="ordered locus">IL1457</name>
</gene>